<sequence length="1054" mass="116342">MTVAPTTTAKRVAALANLHLPNTKRIDLSPVALDDGPLRSERITSGERDATAGGSDERVYVRRVISARPDIVGEEALTRHAPPGVFLHEHLSPSVDMIASTDTMKQVFAMPYQTEIGSSGVAIHRVGNSLVMESAHDRLRRRREQGVGSEARKISQRYKKSQRPATQLLQHLAIDEPPETSPLKTSLVNPQDDHDGSVHDTDESEDGDSIASYELVADPETGEIFLLVPDAPQPEERAQTAYQQVLHDRFLHDDLSRATLPPTLPTAYDRVVHWQFDSMEMLLGNNSMLFQHAPSGDSMAVALRDVEVHWTSFACLDLWLDQVMTGIQRAAICLPNKNGRLDSYRLVRTDELPFLGDHAGFDPAHVFHNAQSILRFLQAHCVNEATTYWLTQSPSGVCLFELPANVIAHPSSVDHTVGMFCLQLASQSTESARAMQLYRKGLRLVDKRVMSPKTLATALVASAKLTWAPYMRPYTATRWLQTDAFVRANDVQSQLVQALDACEAFASSPKDTKTLFEIAQQFLPPQTTHVAEPSALPPPPMLDDEAQQKEDMESALSLLLEATAYVDVSTCTELREALLACYYVLVHIALLEGDGGLALHRLHHMLGFVDSFQSSQVPLVVAKVHLRLAMQPVDELRVVQTQYEQALAADRAVAVASPPVDAPVWLHMTRHALDGDAEQHLNIALTCAMQVGDYSTLPHLVVGREHIHRCFRETLREAYVSLARHLVSTGRHTKGARHAEQGILLFTSLGDDVAILELRIVLAEVALRSGRHHKAIGGFNAALSALRLVESEYVRVLHVHLLLLLRFAHTSHALHLQQQLASEPILNRDGQLTAARVAIRDELSTGLHFGMDALALPSRRQQAQLCAWRVADSHYLLAGFEASYAHAHLAQSPDATLWTSIEASAAHYDKALETLPLHASTRVHHLLLRLDKVKFLLSVGVAAETKVPREAPAASVYKDALNCILASATLYEATPAETIESQRIALLLRGLFQLIEQQAHACLKHLIKLQSGDAAMFKACYLDWLTHGRDRSPHATLLAASRTLVPDDDDDTTP</sequence>
<dbReference type="GeneID" id="19949101"/>
<proteinExistence type="predicted"/>
<feature type="domain" description="EDRF1 N-terminal" evidence="2">
    <location>
        <begin position="264"/>
        <end position="393"/>
    </location>
</feature>
<dbReference type="Pfam" id="PF23788">
    <property type="entry name" value="EDRF1_N"/>
    <property type="match status" value="1"/>
</dbReference>
<evidence type="ECO:0000313" key="3">
    <source>
        <dbReference type="EMBL" id="EQC34166.1"/>
    </source>
</evidence>
<dbReference type="InParanoid" id="T0QHE6"/>
<reference evidence="3 4" key="1">
    <citation type="submission" date="2012-04" db="EMBL/GenBank/DDBJ databases">
        <title>The Genome Sequence of Saprolegnia declina VS20.</title>
        <authorList>
            <consortium name="The Broad Institute Genome Sequencing Platform"/>
            <person name="Russ C."/>
            <person name="Nusbaum C."/>
            <person name="Tyler B."/>
            <person name="van West P."/>
            <person name="Dieguez-Uribeondo J."/>
            <person name="de Bruijn I."/>
            <person name="Tripathy S."/>
            <person name="Jiang R."/>
            <person name="Young S.K."/>
            <person name="Zeng Q."/>
            <person name="Gargeya S."/>
            <person name="Fitzgerald M."/>
            <person name="Haas B."/>
            <person name="Abouelleil A."/>
            <person name="Alvarado L."/>
            <person name="Arachchi H.M."/>
            <person name="Berlin A."/>
            <person name="Chapman S.B."/>
            <person name="Goldberg J."/>
            <person name="Griggs A."/>
            <person name="Gujja S."/>
            <person name="Hansen M."/>
            <person name="Howarth C."/>
            <person name="Imamovic A."/>
            <person name="Larimer J."/>
            <person name="McCowen C."/>
            <person name="Montmayeur A."/>
            <person name="Murphy C."/>
            <person name="Neiman D."/>
            <person name="Pearson M."/>
            <person name="Priest M."/>
            <person name="Roberts A."/>
            <person name="Saif S."/>
            <person name="Shea T."/>
            <person name="Sisk P."/>
            <person name="Sykes S."/>
            <person name="Wortman J."/>
            <person name="Nusbaum C."/>
            <person name="Birren B."/>
        </authorList>
    </citation>
    <scope>NUCLEOTIDE SEQUENCE [LARGE SCALE GENOMIC DNA]</scope>
    <source>
        <strain evidence="3 4">VS20</strain>
    </source>
</reference>
<feature type="compositionally biased region" description="Basic and acidic residues" evidence="1">
    <location>
        <begin position="191"/>
        <end position="201"/>
    </location>
</feature>
<organism evidence="3 4">
    <name type="scientific">Saprolegnia diclina (strain VS20)</name>
    <dbReference type="NCBI Taxonomy" id="1156394"/>
    <lineage>
        <taxon>Eukaryota</taxon>
        <taxon>Sar</taxon>
        <taxon>Stramenopiles</taxon>
        <taxon>Oomycota</taxon>
        <taxon>Saprolegniomycetes</taxon>
        <taxon>Saprolegniales</taxon>
        <taxon>Saprolegniaceae</taxon>
        <taxon>Saprolegnia</taxon>
    </lineage>
</organism>
<feature type="region of interest" description="Disordered" evidence="1">
    <location>
        <begin position="138"/>
        <end position="208"/>
    </location>
</feature>
<name>T0QHE6_SAPDV</name>
<feature type="region of interest" description="Disordered" evidence="1">
    <location>
        <begin position="36"/>
        <end position="55"/>
    </location>
</feature>
<dbReference type="RefSeq" id="XP_008612478.1">
    <property type="nucleotide sequence ID" value="XM_008614256.1"/>
</dbReference>
<accession>T0QHE6</accession>
<dbReference type="OrthoDB" id="419432at2759"/>
<dbReference type="PANTHER" id="PTHR15000:SF1">
    <property type="entry name" value="ERYTHROID DIFFERENTIATION-RELATED FACTOR 1"/>
    <property type="match status" value="1"/>
</dbReference>
<evidence type="ECO:0000259" key="2">
    <source>
        <dbReference type="Pfam" id="PF23788"/>
    </source>
</evidence>
<dbReference type="VEuPathDB" id="FungiDB:SDRG_08374"/>
<dbReference type="EMBL" id="JH767156">
    <property type="protein sequence ID" value="EQC34166.1"/>
    <property type="molecule type" value="Genomic_DNA"/>
</dbReference>
<dbReference type="Proteomes" id="UP000030762">
    <property type="component" value="Unassembled WGS sequence"/>
</dbReference>
<dbReference type="PANTHER" id="PTHR15000">
    <property type="entry name" value="ERYTHROID DIFFERENTIATION-RELATED FACTOR 1"/>
    <property type="match status" value="1"/>
</dbReference>
<evidence type="ECO:0000313" key="4">
    <source>
        <dbReference type="Proteomes" id="UP000030762"/>
    </source>
</evidence>
<keyword evidence="4" id="KW-1185">Reference proteome</keyword>
<dbReference type="OMA" id="GREHIHR"/>
<evidence type="ECO:0000256" key="1">
    <source>
        <dbReference type="SAM" id="MobiDB-lite"/>
    </source>
</evidence>
<dbReference type="InterPro" id="IPR056582">
    <property type="entry name" value="EDRF1_N"/>
</dbReference>
<dbReference type="GO" id="GO:0045893">
    <property type="term" value="P:positive regulation of DNA-templated transcription"/>
    <property type="evidence" value="ECO:0007669"/>
    <property type="project" value="TreeGrafter"/>
</dbReference>
<protein>
    <recommendedName>
        <fullName evidence="2">EDRF1 N-terminal domain-containing protein</fullName>
    </recommendedName>
</protein>
<gene>
    <name evidence="3" type="ORF">SDRG_08374</name>
</gene>
<dbReference type="AlphaFoldDB" id="T0QHE6"/>